<organism evidence="1">
    <name type="scientific">viral metagenome</name>
    <dbReference type="NCBI Taxonomy" id="1070528"/>
    <lineage>
        <taxon>unclassified sequences</taxon>
        <taxon>metagenomes</taxon>
        <taxon>organismal metagenomes</taxon>
    </lineage>
</organism>
<reference evidence="1" key="1">
    <citation type="journal article" date="2020" name="Nature">
        <title>Giant virus diversity and host interactions through global metagenomics.</title>
        <authorList>
            <person name="Schulz F."/>
            <person name="Roux S."/>
            <person name="Paez-Espino D."/>
            <person name="Jungbluth S."/>
            <person name="Walsh D.A."/>
            <person name="Denef V.J."/>
            <person name="McMahon K.D."/>
            <person name="Konstantinidis K.T."/>
            <person name="Eloe-Fadrosh E.A."/>
            <person name="Kyrpides N.C."/>
            <person name="Woyke T."/>
        </authorList>
    </citation>
    <scope>NUCLEOTIDE SEQUENCE</scope>
    <source>
        <strain evidence="1">GVMAG-S-1014582-52</strain>
    </source>
</reference>
<dbReference type="EMBL" id="MN740556">
    <property type="protein sequence ID" value="QHU33075.1"/>
    <property type="molecule type" value="Genomic_DNA"/>
</dbReference>
<protein>
    <submittedName>
        <fullName evidence="1">Uncharacterized protein</fullName>
    </submittedName>
</protein>
<evidence type="ECO:0000313" key="1">
    <source>
        <dbReference type="EMBL" id="QHU33075.1"/>
    </source>
</evidence>
<name>A0A6C0LSU0_9ZZZZ</name>
<proteinExistence type="predicted"/>
<accession>A0A6C0LSU0</accession>
<sequence length="65" mass="7408">MNQIKDLLKQNEVKETNLNPSNIPKMINSISELEYGECCFCKEECNPHSQACGRCMRNGPINFDS</sequence>
<dbReference type="AlphaFoldDB" id="A0A6C0LSU0"/>